<evidence type="ECO:0000259" key="4">
    <source>
        <dbReference type="Pfam" id="PF17479"/>
    </source>
</evidence>
<dbReference type="InterPro" id="IPR023158">
    <property type="entry name" value="YerB-like_sf"/>
</dbReference>
<organism evidence="5 6">
    <name type="scientific">Paenibacillus terrae</name>
    <dbReference type="NCBI Taxonomy" id="159743"/>
    <lineage>
        <taxon>Bacteria</taxon>
        <taxon>Bacillati</taxon>
        <taxon>Bacillota</taxon>
        <taxon>Bacilli</taxon>
        <taxon>Bacillales</taxon>
        <taxon>Paenibacillaceae</taxon>
        <taxon>Paenibacillus</taxon>
    </lineage>
</organism>
<keyword evidence="6" id="KW-1185">Reference proteome</keyword>
<dbReference type="AlphaFoldDB" id="A0A0D7X131"/>
<feature type="signal peptide" evidence="2">
    <location>
        <begin position="1"/>
        <end position="31"/>
    </location>
</feature>
<dbReference type="Pfam" id="PF17479">
    <property type="entry name" value="DUF3048_C"/>
    <property type="match status" value="1"/>
</dbReference>
<evidence type="ECO:0000313" key="5">
    <source>
        <dbReference type="EMBL" id="KJD44693.1"/>
    </source>
</evidence>
<dbReference type="SUPFAM" id="SSF159774">
    <property type="entry name" value="YerB-like"/>
    <property type="match status" value="1"/>
</dbReference>
<keyword evidence="2" id="KW-0732">Signal</keyword>
<sequence length="364" mass="40156">MSGPIFNRSQWLRVMTSVLLCMTMMSCSALSKSGESEPAPQPLKQQTQPEALEPPKEPTISAFTAPLTGLPVELPVLERPLAIMINNAPAARPQAGLSEADMVYEVLAEGGITRLVAFFQSHGGDVKIGPVRSIRPYLIELGETYGALPIHAGGSTDAYAILQQQRKEHLDEISNGGAYFWRSKDRRPPHNLYTDVNRLRQGSESKGYAKQTVVPVYNYLKSGEASVMGDGEAVSLQIRFLLKNYKVSYTYDPSDQQYKRFVNEKSHVDQNNNKQLSAANVIVMSTRHQTLDDVGRLSVELKGGGEAMLFQQGKLIHAEWQHKPGDAIRFMKNGVEIPLVPGTSYIHVVPADVSLNEHVSVEAK</sequence>
<dbReference type="Proteomes" id="UP000032534">
    <property type="component" value="Unassembled WGS sequence"/>
</dbReference>
<feature type="domain" description="DUF3048" evidence="3">
    <location>
        <begin position="67"/>
        <end position="208"/>
    </location>
</feature>
<dbReference type="InterPro" id="IPR021416">
    <property type="entry name" value="DUF3048_N"/>
</dbReference>
<dbReference type="EMBL" id="JTHP01000031">
    <property type="protein sequence ID" value="KJD44693.1"/>
    <property type="molecule type" value="Genomic_DNA"/>
</dbReference>
<comment type="caution">
    <text evidence="5">The sequence shown here is derived from an EMBL/GenBank/DDBJ whole genome shotgun (WGS) entry which is preliminary data.</text>
</comment>
<reference evidence="5 6" key="1">
    <citation type="submission" date="2014-11" db="EMBL/GenBank/DDBJ databases">
        <title>Draft Genome Sequences of Paenibacillus polymyxa NRRL B-30509 and Paenibacillus terrae NRRL B-30644, Strains from a Poultry Environment that Produce Tridecaptin A and Paenicidins.</title>
        <authorList>
            <person name="van Belkum M.J."/>
            <person name="Lohans C.T."/>
            <person name="Vederas J.C."/>
        </authorList>
    </citation>
    <scope>NUCLEOTIDE SEQUENCE [LARGE SCALE GENOMIC DNA]</scope>
    <source>
        <strain evidence="5 6">NRRL B-30644</strain>
    </source>
</reference>
<feature type="domain" description="DUF3048" evidence="4">
    <location>
        <begin position="237"/>
        <end position="346"/>
    </location>
</feature>
<protein>
    <recommendedName>
        <fullName evidence="7">DUF3048 domain-containing protein</fullName>
    </recommendedName>
</protein>
<evidence type="ECO:0000256" key="1">
    <source>
        <dbReference type="SAM" id="MobiDB-lite"/>
    </source>
</evidence>
<feature type="region of interest" description="Disordered" evidence="1">
    <location>
        <begin position="31"/>
        <end position="59"/>
    </location>
</feature>
<accession>A0A0D7X131</accession>
<evidence type="ECO:0000259" key="3">
    <source>
        <dbReference type="Pfam" id="PF11258"/>
    </source>
</evidence>
<feature type="chain" id="PRO_5002325950" description="DUF3048 domain-containing protein" evidence="2">
    <location>
        <begin position="32"/>
        <end position="364"/>
    </location>
</feature>
<gene>
    <name evidence="5" type="ORF">QD47_15750</name>
</gene>
<evidence type="ECO:0000256" key="2">
    <source>
        <dbReference type="SAM" id="SignalP"/>
    </source>
</evidence>
<dbReference type="PATRIC" id="fig|159743.3.peg.3507"/>
<name>A0A0D7X131_9BACL</name>
<proteinExistence type="predicted"/>
<dbReference type="Gene3D" id="3.50.90.10">
    <property type="entry name" value="YerB-like"/>
    <property type="match status" value="1"/>
</dbReference>
<dbReference type="OrthoDB" id="9779102at2"/>
<dbReference type="InterPro" id="IPR035328">
    <property type="entry name" value="DUF3048_C"/>
</dbReference>
<evidence type="ECO:0000313" key="6">
    <source>
        <dbReference type="Proteomes" id="UP000032534"/>
    </source>
</evidence>
<dbReference type="Pfam" id="PF11258">
    <property type="entry name" value="DUF3048"/>
    <property type="match status" value="1"/>
</dbReference>
<evidence type="ECO:0008006" key="7">
    <source>
        <dbReference type="Google" id="ProtNLM"/>
    </source>
</evidence>